<evidence type="ECO:0000256" key="1">
    <source>
        <dbReference type="SAM" id="MobiDB-lite"/>
    </source>
</evidence>
<feature type="compositionally biased region" description="Basic and acidic residues" evidence="1">
    <location>
        <begin position="16"/>
        <end position="33"/>
    </location>
</feature>
<evidence type="ECO:0000313" key="2">
    <source>
        <dbReference type="EMBL" id="TGO35357.1"/>
    </source>
</evidence>
<comment type="caution">
    <text evidence="2">The sequence shown here is derived from an EMBL/GenBank/DDBJ whole genome shotgun (WGS) entry which is preliminary data.</text>
</comment>
<accession>A0A4Z1GNZ1</accession>
<keyword evidence="3" id="KW-1185">Reference proteome</keyword>
<evidence type="ECO:0000313" key="3">
    <source>
        <dbReference type="Proteomes" id="UP000297814"/>
    </source>
</evidence>
<protein>
    <submittedName>
        <fullName evidence="2">Uncharacterized protein</fullName>
    </submittedName>
</protein>
<sequence length="136" mass="15409">MANLEQRYALLENEMESEREPQGSDHSSLKTTDKNSNGLNLVSRATAFLVTNTNQVPAGLKHDIPVPWSVYGSFDNRSDPEATDEEWEKINNLRFGVIALSDSYVEEKGLHKAQRLSWDDSKWTKICYCLSSNSQL</sequence>
<dbReference type="AlphaFoldDB" id="A0A4Z1GNZ1"/>
<dbReference type="EMBL" id="PQXK01000161">
    <property type="protein sequence ID" value="TGO35357.1"/>
    <property type="molecule type" value="Genomic_DNA"/>
</dbReference>
<proteinExistence type="predicted"/>
<dbReference type="Proteomes" id="UP000297814">
    <property type="component" value="Unassembled WGS sequence"/>
</dbReference>
<gene>
    <name evidence="2" type="ORF">BHYA_0161g00200</name>
</gene>
<organism evidence="2 3">
    <name type="scientific">Botrytis hyacinthi</name>
    <dbReference type="NCBI Taxonomy" id="278943"/>
    <lineage>
        <taxon>Eukaryota</taxon>
        <taxon>Fungi</taxon>
        <taxon>Dikarya</taxon>
        <taxon>Ascomycota</taxon>
        <taxon>Pezizomycotina</taxon>
        <taxon>Leotiomycetes</taxon>
        <taxon>Helotiales</taxon>
        <taxon>Sclerotiniaceae</taxon>
        <taxon>Botrytis</taxon>
    </lineage>
</organism>
<name>A0A4Z1GNZ1_9HELO</name>
<reference evidence="2 3" key="1">
    <citation type="submission" date="2017-12" db="EMBL/GenBank/DDBJ databases">
        <title>Comparative genomics of Botrytis spp.</title>
        <authorList>
            <person name="Valero-Jimenez C.A."/>
            <person name="Tapia P."/>
            <person name="Veloso J."/>
            <person name="Silva-Moreno E."/>
            <person name="Staats M."/>
            <person name="Valdes J.H."/>
            <person name="Van Kan J.A.L."/>
        </authorList>
    </citation>
    <scope>NUCLEOTIDE SEQUENCE [LARGE SCALE GENOMIC DNA]</scope>
    <source>
        <strain evidence="2 3">Bh0001</strain>
    </source>
</reference>
<feature type="region of interest" description="Disordered" evidence="1">
    <location>
        <begin position="1"/>
        <end position="37"/>
    </location>
</feature>